<dbReference type="EMBL" id="JAIWYP010000012">
    <property type="protein sequence ID" value="KAH3729114.1"/>
    <property type="molecule type" value="Genomic_DNA"/>
</dbReference>
<protein>
    <submittedName>
        <fullName evidence="2">Uncharacterized protein</fullName>
    </submittedName>
</protein>
<accession>A0A9D4HRX3</accession>
<evidence type="ECO:0000256" key="1">
    <source>
        <dbReference type="SAM" id="MobiDB-lite"/>
    </source>
</evidence>
<evidence type="ECO:0000313" key="2">
    <source>
        <dbReference type="EMBL" id="KAH3729114.1"/>
    </source>
</evidence>
<feature type="compositionally biased region" description="Basic and acidic residues" evidence="1">
    <location>
        <begin position="62"/>
        <end position="74"/>
    </location>
</feature>
<name>A0A9D4HRX3_DREPO</name>
<keyword evidence="3" id="KW-1185">Reference proteome</keyword>
<feature type="compositionally biased region" description="Basic and acidic residues" evidence="1">
    <location>
        <begin position="33"/>
        <end position="43"/>
    </location>
</feature>
<proteinExistence type="predicted"/>
<dbReference type="AlphaFoldDB" id="A0A9D4HRX3"/>
<dbReference type="Proteomes" id="UP000828390">
    <property type="component" value="Unassembled WGS sequence"/>
</dbReference>
<reference evidence="2" key="2">
    <citation type="submission" date="2020-11" db="EMBL/GenBank/DDBJ databases">
        <authorList>
            <person name="McCartney M.A."/>
            <person name="Auch B."/>
            <person name="Kono T."/>
            <person name="Mallez S."/>
            <person name="Becker A."/>
            <person name="Gohl D.M."/>
            <person name="Silverstein K.A.T."/>
            <person name="Koren S."/>
            <person name="Bechman K.B."/>
            <person name="Herman A."/>
            <person name="Abrahante J.E."/>
            <person name="Garbe J."/>
        </authorList>
    </citation>
    <scope>NUCLEOTIDE SEQUENCE</scope>
    <source>
        <strain evidence="2">Duluth1</strain>
        <tissue evidence="2">Whole animal</tissue>
    </source>
</reference>
<feature type="region of interest" description="Disordered" evidence="1">
    <location>
        <begin position="33"/>
        <end position="80"/>
    </location>
</feature>
<comment type="caution">
    <text evidence="2">The sequence shown here is derived from an EMBL/GenBank/DDBJ whole genome shotgun (WGS) entry which is preliminary data.</text>
</comment>
<reference evidence="2" key="1">
    <citation type="journal article" date="2019" name="bioRxiv">
        <title>The Genome of the Zebra Mussel, Dreissena polymorpha: A Resource for Invasive Species Research.</title>
        <authorList>
            <person name="McCartney M.A."/>
            <person name="Auch B."/>
            <person name="Kono T."/>
            <person name="Mallez S."/>
            <person name="Zhang Y."/>
            <person name="Obille A."/>
            <person name="Becker A."/>
            <person name="Abrahante J.E."/>
            <person name="Garbe J."/>
            <person name="Badalamenti J.P."/>
            <person name="Herman A."/>
            <person name="Mangelson H."/>
            <person name="Liachko I."/>
            <person name="Sullivan S."/>
            <person name="Sone E.D."/>
            <person name="Koren S."/>
            <person name="Silverstein K.A.T."/>
            <person name="Beckman K.B."/>
            <person name="Gohl D.M."/>
        </authorList>
    </citation>
    <scope>NUCLEOTIDE SEQUENCE</scope>
    <source>
        <strain evidence="2">Duluth1</strain>
        <tissue evidence="2">Whole animal</tissue>
    </source>
</reference>
<organism evidence="2 3">
    <name type="scientific">Dreissena polymorpha</name>
    <name type="common">Zebra mussel</name>
    <name type="synonym">Mytilus polymorpha</name>
    <dbReference type="NCBI Taxonomy" id="45954"/>
    <lineage>
        <taxon>Eukaryota</taxon>
        <taxon>Metazoa</taxon>
        <taxon>Spiralia</taxon>
        <taxon>Lophotrochozoa</taxon>
        <taxon>Mollusca</taxon>
        <taxon>Bivalvia</taxon>
        <taxon>Autobranchia</taxon>
        <taxon>Heteroconchia</taxon>
        <taxon>Euheterodonta</taxon>
        <taxon>Imparidentia</taxon>
        <taxon>Neoheterodontei</taxon>
        <taxon>Myida</taxon>
        <taxon>Dreissenoidea</taxon>
        <taxon>Dreissenidae</taxon>
        <taxon>Dreissena</taxon>
    </lineage>
</organism>
<sequence length="80" mass="9482">MVRNRWRQKHSYINGRKYKTYYRSTCLVQREVADRRGQSREQSHQALVQYKPVHYLPSGGVKPEEPLDKGKTFDRLSGSQ</sequence>
<gene>
    <name evidence="2" type="ORF">DPMN_055077</name>
</gene>
<evidence type="ECO:0000313" key="3">
    <source>
        <dbReference type="Proteomes" id="UP000828390"/>
    </source>
</evidence>